<dbReference type="SMART" id="SM00727">
    <property type="entry name" value="STI1"/>
    <property type="match status" value="4"/>
</dbReference>
<protein>
    <recommendedName>
        <fullName evidence="6">Ubiquilin-1</fullName>
    </recommendedName>
</protein>
<dbReference type="InterPro" id="IPR015496">
    <property type="entry name" value="Ubiquilin"/>
</dbReference>
<evidence type="ECO:0008006" key="6">
    <source>
        <dbReference type="Google" id="ProtNLM"/>
    </source>
</evidence>
<dbReference type="Pfam" id="PF00627">
    <property type="entry name" value="UBA"/>
    <property type="match status" value="1"/>
</dbReference>
<dbReference type="SUPFAM" id="SSF54236">
    <property type="entry name" value="Ubiquitin-like"/>
    <property type="match status" value="1"/>
</dbReference>
<feature type="region of interest" description="Disordered" evidence="1">
    <location>
        <begin position="87"/>
        <end position="115"/>
    </location>
</feature>
<feature type="domain" description="Ubiquitin-like" evidence="3">
    <location>
        <begin position="14"/>
        <end position="88"/>
    </location>
</feature>
<feature type="region of interest" description="Disordered" evidence="1">
    <location>
        <begin position="441"/>
        <end position="506"/>
    </location>
</feature>
<dbReference type="SMART" id="SM00165">
    <property type="entry name" value="UBA"/>
    <property type="match status" value="1"/>
</dbReference>
<dbReference type="Pfam" id="PF23195">
    <property type="entry name" value="UBQLN1"/>
    <property type="match status" value="1"/>
</dbReference>
<evidence type="ECO:0000256" key="1">
    <source>
        <dbReference type="SAM" id="MobiDB-lite"/>
    </source>
</evidence>
<dbReference type="InterPro" id="IPR015940">
    <property type="entry name" value="UBA"/>
</dbReference>
<dbReference type="InterPro" id="IPR006636">
    <property type="entry name" value="STI1_HS-bd"/>
</dbReference>
<dbReference type="PANTHER" id="PTHR10677:SF3">
    <property type="entry name" value="FI07626P-RELATED"/>
    <property type="match status" value="1"/>
</dbReference>
<sequence length="569" mass="61670">MADNMADEEKSALIKVTVKTPKEKQEIEISADAGVKEFRDLISKKFGAPVEQLCLIFAGKILKDDETLKQHSIKDGLTVHLVVKASNRSQDQSAPPPSTASSGPSPAPQADIGASPFGLGSLGGLAGLGNLGMGSHNFMEMQQRMQRELMSNPDMLRQMMENPMVRQLMSNPDVMRQMITSNPQMRELMERNPEISHMLNNPELMRQTMELTRNPAMLQELMRSQDRAMSNLESIPGGFNALQRMYHDIQEPMMNAAQEGFGGSNPFAALVNNQGGGSIQQGIENTEPLPNPWNPRSSTTNTTTSTAGTTTQSSPSTNSSSSSQPTGMFDTPGMQSLMQQMMQNPQLIENMMQAPYMQAMLQNMSANPALANQVLSSSPMFAGNPQLQEQMRTYLPTMLQQMQNPEMLQFMTNPRALQAMMQVQQGMETLRGEAPGLFPGLNPTMPGGSPMTTAGTTTGNTTSATTTSSTAESTNTSTTSTTSTTSSSNTTPTATTGTAPPGDPTSNLMAHLMQMMAQGNINQPPEQRYATQLEQLEAMGFVNRDANIRALQATLGDVNAAIEQLLQQR</sequence>
<dbReference type="PANTHER" id="PTHR10677">
    <property type="entry name" value="UBIQUILIN"/>
    <property type="match status" value="1"/>
</dbReference>
<feature type="region of interest" description="Disordered" evidence="1">
    <location>
        <begin position="273"/>
        <end position="333"/>
    </location>
</feature>
<evidence type="ECO:0000259" key="2">
    <source>
        <dbReference type="PROSITE" id="PS50030"/>
    </source>
</evidence>
<reference evidence="4 5" key="1">
    <citation type="submission" date="2022-12" db="EMBL/GenBank/DDBJ databases">
        <title>Chromosome-level genome of Tegillarca granosa.</title>
        <authorList>
            <person name="Kim J."/>
        </authorList>
    </citation>
    <scope>NUCLEOTIDE SEQUENCE [LARGE SCALE GENOMIC DNA]</scope>
    <source>
        <strain evidence="4">Teg-2019</strain>
        <tissue evidence="4">Adductor muscle</tissue>
    </source>
</reference>
<evidence type="ECO:0000259" key="3">
    <source>
        <dbReference type="PROSITE" id="PS50053"/>
    </source>
</evidence>
<evidence type="ECO:0000313" key="4">
    <source>
        <dbReference type="EMBL" id="KAJ8304119.1"/>
    </source>
</evidence>
<dbReference type="EMBL" id="JARBDR010000903">
    <property type="protein sequence ID" value="KAJ8304119.1"/>
    <property type="molecule type" value="Genomic_DNA"/>
</dbReference>
<feature type="compositionally biased region" description="Low complexity" evidence="1">
    <location>
        <begin position="442"/>
        <end position="506"/>
    </location>
</feature>
<dbReference type="InterPro" id="IPR009060">
    <property type="entry name" value="UBA-like_sf"/>
</dbReference>
<accession>A0ABQ9EFP6</accession>
<feature type="domain" description="UBA" evidence="2">
    <location>
        <begin position="524"/>
        <end position="568"/>
    </location>
</feature>
<dbReference type="Gene3D" id="1.10.8.10">
    <property type="entry name" value="DNA helicase RuvA subunit, C-terminal domain"/>
    <property type="match status" value="1"/>
</dbReference>
<keyword evidence="5" id="KW-1185">Reference proteome</keyword>
<dbReference type="SUPFAM" id="SSF46934">
    <property type="entry name" value="UBA-like"/>
    <property type="match status" value="1"/>
</dbReference>
<dbReference type="PROSITE" id="PS50053">
    <property type="entry name" value="UBIQUITIN_2"/>
    <property type="match status" value="1"/>
</dbReference>
<dbReference type="Proteomes" id="UP001217089">
    <property type="component" value="Unassembled WGS sequence"/>
</dbReference>
<dbReference type="SMART" id="SM00213">
    <property type="entry name" value="UBQ"/>
    <property type="match status" value="1"/>
</dbReference>
<dbReference type="InterPro" id="IPR029071">
    <property type="entry name" value="Ubiquitin-like_domsf"/>
</dbReference>
<dbReference type="InterPro" id="IPR000626">
    <property type="entry name" value="Ubiquitin-like_dom"/>
</dbReference>
<comment type="caution">
    <text evidence="4">The sequence shown here is derived from an EMBL/GenBank/DDBJ whole genome shotgun (WGS) entry which is preliminary data.</text>
</comment>
<dbReference type="Gene3D" id="1.10.260.100">
    <property type="match status" value="2"/>
</dbReference>
<dbReference type="Pfam" id="PF00240">
    <property type="entry name" value="ubiquitin"/>
    <property type="match status" value="1"/>
</dbReference>
<gene>
    <name evidence="4" type="ORF">KUTeg_017702</name>
</gene>
<dbReference type="CDD" id="cd01808">
    <property type="entry name" value="Ubl_PLICs"/>
    <property type="match status" value="1"/>
</dbReference>
<proteinExistence type="predicted"/>
<feature type="compositionally biased region" description="Low complexity" evidence="1">
    <location>
        <begin position="297"/>
        <end position="326"/>
    </location>
</feature>
<organism evidence="4 5">
    <name type="scientific">Tegillarca granosa</name>
    <name type="common">Malaysian cockle</name>
    <name type="synonym">Anadara granosa</name>
    <dbReference type="NCBI Taxonomy" id="220873"/>
    <lineage>
        <taxon>Eukaryota</taxon>
        <taxon>Metazoa</taxon>
        <taxon>Spiralia</taxon>
        <taxon>Lophotrochozoa</taxon>
        <taxon>Mollusca</taxon>
        <taxon>Bivalvia</taxon>
        <taxon>Autobranchia</taxon>
        <taxon>Pteriomorphia</taxon>
        <taxon>Arcoida</taxon>
        <taxon>Arcoidea</taxon>
        <taxon>Arcidae</taxon>
        <taxon>Tegillarca</taxon>
    </lineage>
</organism>
<dbReference type="Gene3D" id="3.10.20.90">
    <property type="entry name" value="Phosphatidylinositol 3-kinase Catalytic Subunit, Chain A, domain 1"/>
    <property type="match status" value="1"/>
</dbReference>
<name>A0ABQ9EFP6_TEGGR</name>
<dbReference type="CDD" id="cd14399">
    <property type="entry name" value="UBA_PLICs"/>
    <property type="match status" value="1"/>
</dbReference>
<dbReference type="PROSITE" id="PS50030">
    <property type="entry name" value="UBA"/>
    <property type="match status" value="1"/>
</dbReference>
<evidence type="ECO:0000313" key="5">
    <source>
        <dbReference type="Proteomes" id="UP001217089"/>
    </source>
</evidence>
<feature type="compositionally biased region" description="Low complexity" evidence="1">
    <location>
        <begin position="89"/>
        <end position="110"/>
    </location>
</feature>